<keyword evidence="2" id="KW-1185">Reference proteome</keyword>
<dbReference type="Proteomes" id="UP001172630">
    <property type="component" value="Unassembled WGS sequence"/>
</dbReference>
<proteinExistence type="predicted"/>
<name>A0ABT7KLR8_9HYPH</name>
<accession>A0ABT7KLR8</accession>
<sequence>MPFVNSQGPIPGMDFSVPDVYLQPTPAGPNPVTFFSRGMRATEIPTNFRFLISCMPSHNMMNLAPVTISGPGPGATSGMVCSNSRNVKGSLKLIIQAAPATRALMDPTVQNGVTPNSVGATIVPSQVRFLNPCG</sequence>
<dbReference type="EMBL" id="JARFYN010000040">
    <property type="protein sequence ID" value="MDL2408873.1"/>
    <property type="molecule type" value="Genomic_DNA"/>
</dbReference>
<evidence type="ECO:0000313" key="1">
    <source>
        <dbReference type="EMBL" id="MDL2408873.1"/>
    </source>
</evidence>
<protein>
    <submittedName>
        <fullName evidence="1">DUF4150 domain-containing protein</fullName>
    </submittedName>
</protein>
<dbReference type="Pfam" id="PF13665">
    <property type="entry name" value="Tox-PAAR-like"/>
    <property type="match status" value="1"/>
</dbReference>
<evidence type="ECO:0000313" key="2">
    <source>
        <dbReference type="Proteomes" id="UP001172630"/>
    </source>
</evidence>
<organism evidence="1 2">
    <name type="scientific">Rhizobium calliandrae</name>
    <dbReference type="NCBI Taxonomy" id="1312182"/>
    <lineage>
        <taxon>Bacteria</taxon>
        <taxon>Pseudomonadati</taxon>
        <taxon>Pseudomonadota</taxon>
        <taxon>Alphaproteobacteria</taxon>
        <taxon>Hyphomicrobiales</taxon>
        <taxon>Rhizobiaceae</taxon>
        <taxon>Rhizobium/Agrobacterium group</taxon>
        <taxon>Rhizobium</taxon>
    </lineage>
</organism>
<reference evidence="1" key="1">
    <citation type="submission" date="2023-06" db="EMBL/GenBank/DDBJ databases">
        <title>Phylogenetic Diversity of Rhizobium strains.</title>
        <authorList>
            <person name="Moura F.T."/>
            <person name="Helene L.C.F."/>
            <person name="Hungria M."/>
        </authorList>
    </citation>
    <scope>NUCLEOTIDE SEQUENCE</scope>
    <source>
        <strain evidence="1">CCGE524</strain>
    </source>
</reference>
<comment type="caution">
    <text evidence="1">The sequence shown here is derived from an EMBL/GenBank/DDBJ whole genome shotgun (WGS) entry which is preliminary data.</text>
</comment>
<gene>
    <name evidence="1" type="ORF">PY650_25175</name>
</gene>